<keyword evidence="3" id="KW-1185">Reference proteome</keyword>
<dbReference type="SUPFAM" id="SSF53697">
    <property type="entry name" value="SIS domain"/>
    <property type="match status" value="1"/>
</dbReference>
<dbReference type="Gene3D" id="3.40.50.10490">
    <property type="entry name" value="Glucose-6-phosphate isomerase like protein, domain 1"/>
    <property type="match status" value="1"/>
</dbReference>
<proteinExistence type="predicted"/>
<dbReference type="KEGG" id="abaw:D5400_08920"/>
<dbReference type="InterPro" id="IPR046348">
    <property type="entry name" value="SIS_dom_sf"/>
</dbReference>
<name>A0A3Q8XN47_9HYPH</name>
<dbReference type="Proteomes" id="UP000268192">
    <property type="component" value="Chromosome"/>
</dbReference>
<dbReference type="InterPro" id="IPR035461">
    <property type="entry name" value="GmhA/DiaA"/>
</dbReference>
<dbReference type="PANTHER" id="PTHR30390">
    <property type="entry name" value="SEDOHEPTULOSE 7-PHOSPHATE ISOMERASE / DNAA INITIATOR-ASSOCIATING FACTOR FOR REPLICATION INITIATION"/>
    <property type="match status" value="1"/>
</dbReference>
<sequence length="187" mass="19950">MSFLDALERHRRLFAELGALEAQVVALADQIERSIRAGGKVVFFGNGGSAADSQHLVAEFVVRYRAERRPLPALALTVDTSILTAHTNDYAFETVFARQVEALCGPSDTVIGISTSGNSANIIAGLAAARSVGAAGWAWTGRGGGKLAETGDHVLAVPESETARVQEAHLFIGHWICEDMDRRFATS</sequence>
<dbReference type="InterPro" id="IPR001347">
    <property type="entry name" value="SIS_dom"/>
</dbReference>
<evidence type="ECO:0000313" key="3">
    <source>
        <dbReference type="Proteomes" id="UP000268192"/>
    </source>
</evidence>
<dbReference type="EMBL" id="CP032509">
    <property type="protein sequence ID" value="AZN71375.1"/>
    <property type="molecule type" value="Genomic_DNA"/>
</dbReference>
<protein>
    <submittedName>
        <fullName evidence="2">SIS domain-containing protein</fullName>
    </submittedName>
</protein>
<dbReference type="GO" id="GO:0097367">
    <property type="term" value="F:carbohydrate derivative binding"/>
    <property type="evidence" value="ECO:0007669"/>
    <property type="project" value="InterPro"/>
</dbReference>
<reference evidence="2 3" key="1">
    <citation type="submission" date="2018-09" db="EMBL/GenBank/DDBJ databases">
        <title>Marinorhizobium profundi gen. nov., sp. nov., isolated from a deep-sea sediment sample from the New Britain Trench and proposal of Marinorhizobiaceae fam. nov. in the order Rhizobiales of the class Alphaproteobacteria.</title>
        <authorList>
            <person name="Cao J."/>
        </authorList>
    </citation>
    <scope>NUCLEOTIDE SEQUENCE [LARGE SCALE GENOMIC DNA]</scope>
    <source>
        <strain evidence="2 3">WS11</strain>
    </source>
</reference>
<dbReference type="Pfam" id="PF13580">
    <property type="entry name" value="SIS_2"/>
    <property type="match status" value="1"/>
</dbReference>
<organism evidence="2 3">
    <name type="scientific">Georhizobium profundi</name>
    <dbReference type="NCBI Taxonomy" id="2341112"/>
    <lineage>
        <taxon>Bacteria</taxon>
        <taxon>Pseudomonadati</taxon>
        <taxon>Pseudomonadota</taxon>
        <taxon>Alphaproteobacteria</taxon>
        <taxon>Hyphomicrobiales</taxon>
        <taxon>Rhizobiaceae</taxon>
        <taxon>Georhizobium</taxon>
    </lineage>
</organism>
<evidence type="ECO:0000259" key="1">
    <source>
        <dbReference type="PROSITE" id="PS51464"/>
    </source>
</evidence>
<evidence type="ECO:0000313" key="2">
    <source>
        <dbReference type="EMBL" id="AZN71375.1"/>
    </source>
</evidence>
<feature type="domain" description="SIS" evidence="1">
    <location>
        <begin position="31"/>
        <end position="186"/>
    </location>
</feature>
<dbReference type="AlphaFoldDB" id="A0A3Q8XN47"/>
<dbReference type="PROSITE" id="PS51464">
    <property type="entry name" value="SIS"/>
    <property type="match status" value="1"/>
</dbReference>
<dbReference type="CDD" id="cd05006">
    <property type="entry name" value="SIS_GmhA"/>
    <property type="match status" value="1"/>
</dbReference>
<accession>A0A3Q8XN47</accession>
<dbReference type="GO" id="GO:1901135">
    <property type="term" value="P:carbohydrate derivative metabolic process"/>
    <property type="evidence" value="ECO:0007669"/>
    <property type="project" value="InterPro"/>
</dbReference>
<gene>
    <name evidence="2" type="ORF">D5400_08920</name>
</gene>
<dbReference type="OrthoDB" id="9810929at2"/>
<dbReference type="InterPro" id="IPR050099">
    <property type="entry name" value="SIS_GmhA/DiaA_subfam"/>
</dbReference>
<dbReference type="RefSeq" id="WP_126009650.1">
    <property type="nucleotide sequence ID" value="NZ_CP032509.1"/>
</dbReference>
<dbReference type="PANTHER" id="PTHR30390:SF6">
    <property type="entry name" value="DNAA INITIATOR-ASSOCIATING PROTEIN DIAA"/>
    <property type="match status" value="1"/>
</dbReference>